<dbReference type="Gene3D" id="1.10.220.150">
    <property type="entry name" value="Arf GTPase activating protein"/>
    <property type="match status" value="1"/>
</dbReference>
<feature type="compositionally biased region" description="Basic and acidic residues" evidence="2">
    <location>
        <begin position="507"/>
        <end position="523"/>
    </location>
</feature>
<dbReference type="EMBL" id="BAABUK010000002">
    <property type="protein sequence ID" value="GAA5806884.1"/>
    <property type="molecule type" value="Genomic_DNA"/>
</dbReference>
<dbReference type="Pfam" id="PF01412">
    <property type="entry name" value="ArfGap"/>
    <property type="match status" value="1"/>
</dbReference>
<gene>
    <name evidence="4" type="ORF">MFLAVUS_000232</name>
</gene>
<dbReference type="InterPro" id="IPR038508">
    <property type="entry name" value="ArfGAP_dom_sf"/>
</dbReference>
<dbReference type="InterPro" id="IPR001164">
    <property type="entry name" value="ArfGAP_dom"/>
</dbReference>
<name>A0ABP9YJ50_9FUNG</name>
<evidence type="ECO:0000259" key="3">
    <source>
        <dbReference type="PROSITE" id="PS50115"/>
    </source>
</evidence>
<dbReference type="SUPFAM" id="SSF57863">
    <property type="entry name" value="ArfGap/RecO-like zinc finger"/>
    <property type="match status" value="1"/>
</dbReference>
<feature type="compositionally biased region" description="Low complexity" evidence="2">
    <location>
        <begin position="256"/>
        <end position="276"/>
    </location>
</feature>
<feature type="compositionally biased region" description="Acidic residues" evidence="2">
    <location>
        <begin position="526"/>
        <end position="535"/>
    </location>
</feature>
<dbReference type="Proteomes" id="UP001473302">
    <property type="component" value="Unassembled WGS sequence"/>
</dbReference>
<dbReference type="PROSITE" id="PS50115">
    <property type="entry name" value="ARFGAP"/>
    <property type="match status" value="1"/>
</dbReference>
<dbReference type="SMART" id="SM00105">
    <property type="entry name" value="ArfGap"/>
    <property type="match status" value="1"/>
</dbReference>
<feature type="compositionally biased region" description="Low complexity" evidence="2">
    <location>
        <begin position="441"/>
        <end position="452"/>
    </location>
</feature>
<proteinExistence type="predicted"/>
<keyword evidence="5" id="KW-1185">Reference proteome</keyword>
<dbReference type="InterPro" id="IPR044820">
    <property type="entry name" value="AGD14-like"/>
</dbReference>
<protein>
    <recommendedName>
        <fullName evidence="3">Arf-GAP domain-containing protein</fullName>
    </recommendedName>
</protein>
<organism evidence="4 5">
    <name type="scientific">Mucor flavus</name>
    <dbReference type="NCBI Taxonomy" id="439312"/>
    <lineage>
        <taxon>Eukaryota</taxon>
        <taxon>Fungi</taxon>
        <taxon>Fungi incertae sedis</taxon>
        <taxon>Mucoromycota</taxon>
        <taxon>Mucoromycotina</taxon>
        <taxon>Mucoromycetes</taxon>
        <taxon>Mucorales</taxon>
        <taxon>Mucorineae</taxon>
        <taxon>Mucoraceae</taxon>
        <taxon>Mucor</taxon>
    </lineage>
</organism>
<dbReference type="InterPro" id="IPR037278">
    <property type="entry name" value="ARFGAP/RecO"/>
</dbReference>
<dbReference type="PRINTS" id="PR00405">
    <property type="entry name" value="REVINTRACTNG"/>
</dbReference>
<comment type="caution">
    <text evidence="4">The sequence shown here is derived from an EMBL/GenBank/DDBJ whole genome shotgun (WGS) entry which is preliminary data.</text>
</comment>
<keyword evidence="1" id="KW-0863">Zinc-finger</keyword>
<reference evidence="4 5" key="1">
    <citation type="submission" date="2024-04" db="EMBL/GenBank/DDBJ databases">
        <title>genome sequences of Mucor flavus KT1a and Helicostylum pulchrum KT1b strains isolated from the surface of a dry-aged beef.</title>
        <authorList>
            <person name="Toyotome T."/>
            <person name="Hosono M."/>
            <person name="Torimaru M."/>
            <person name="Fukuda K."/>
            <person name="Mikami N."/>
        </authorList>
    </citation>
    <scope>NUCLEOTIDE SEQUENCE [LARGE SCALE GENOMIC DNA]</scope>
    <source>
        <strain evidence="4 5">KT1a</strain>
    </source>
</reference>
<evidence type="ECO:0000256" key="2">
    <source>
        <dbReference type="SAM" id="MobiDB-lite"/>
    </source>
</evidence>
<feature type="region of interest" description="Disordered" evidence="2">
    <location>
        <begin position="222"/>
        <end position="277"/>
    </location>
</feature>
<feature type="compositionally biased region" description="Polar residues" evidence="2">
    <location>
        <begin position="195"/>
        <end position="209"/>
    </location>
</feature>
<dbReference type="PANTHER" id="PTHR46085">
    <property type="entry name" value="ARFGAP/RECO-RELATED"/>
    <property type="match status" value="1"/>
</dbReference>
<feature type="compositionally biased region" description="Low complexity" evidence="2">
    <location>
        <begin position="223"/>
        <end position="242"/>
    </location>
</feature>
<evidence type="ECO:0000313" key="4">
    <source>
        <dbReference type="EMBL" id="GAA5806884.1"/>
    </source>
</evidence>
<evidence type="ECO:0000256" key="1">
    <source>
        <dbReference type="PROSITE-ProRule" id="PRU00288"/>
    </source>
</evidence>
<evidence type="ECO:0000313" key="5">
    <source>
        <dbReference type="Proteomes" id="UP001473302"/>
    </source>
</evidence>
<dbReference type="CDD" id="cd08838">
    <property type="entry name" value="ArfGap_AGFG"/>
    <property type="match status" value="1"/>
</dbReference>
<feature type="region of interest" description="Disordered" evidence="2">
    <location>
        <begin position="506"/>
        <end position="551"/>
    </location>
</feature>
<feature type="region of interest" description="Disordered" evidence="2">
    <location>
        <begin position="441"/>
        <end position="470"/>
    </location>
</feature>
<keyword evidence="1" id="KW-0479">Metal-binding</keyword>
<sequence>MSLFLAKKQEDLNQKKVRDLLRLKANKKCFDCPTKSPFFVNTTLQTFICARCSGLVREVGHRVKAISASKFSGAELLALKQGGNGVALKIWLSNYSTHDSPEPESDDDVRAFMRQKYYESKWLDRALLQTHKDKVRSMLAKQFTEDGLPIVTKSRTRVVSGFSRVPLIADSEMNIMKDDDEEDYVESNYIAVSTPPATVNTTSENSSPRVFSLPPLTCPIGRSSTESSHSSFSAKSFVSTKSQPQEDYVSSKRRSMNSNRSSSDSARSSTSTPATSCGASILTAEEIAERCRSSIESKDFVAQEILPPTEEIKETKETVQAEQATLPVVEEKPVHIEEVEQKAVPSLKINVAQANKSFVQFQQREQSRQLKSPTLVNFGNSIQSPSPIQGNASASASPVVTPSTSKVIATPNSFDSILMELSGLKLEKTIRKPTYAGGMLSPAPLLSPLSPSNSTDALKKDDVTKSRSTPMFDPSVFSQFHASKKAVDDYDPYAALRGIPPPVTAIVKEEPKPEPKPEVKEFDFPQSDEDDDDPWQEFCSSSSIDEDIQTPPAQVIQPILEKPMFAMDIFGDLDPRAMFKRF</sequence>
<feature type="domain" description="Arf-GAP" evidence="3">
    <location>
        <begin position="14"/>
        <end position="134"/>
    </location>
</feature>
<feature type="region of interest" description="Disordered" evidence="2">
    <location>
        <begin position="195"/>
        <end position="214"/>
    </location>
</feature>
<accession>A0ABP9YJ50</accession>
<keyword evidence="1" id="KW-0862">Zinc</keyword>
<dbReference type="PANTHER" id="PTHR46085:SF3">
    <property type="entry name" value="ARF GTPASE ACTIVATING PROTEIN"/>
    <property type="match status" value="1"/>
</dbReference>